<protein>
    <submittedName>
        <fullName evidence="1">Uncharacterized protein</fullName>
    </submittedName>
</protein>
<evidence type="ECO:0000313" key="1">
    <source>
        <dbReference type="EMBL" id="KAF1976761.1"/>
    </source>
</evidence>
<dbReference type="OrthoDB" id="3764226at2759"/>
<reference evidence="1" key="1">
    <citation type="journal article" date="2020" name="Stud. Mycol.">
        <title>101 Dothideomycetes genomes: a test case for predicting lifestyles and emergence of pathogens.</title>
        <authorList>
            <person name="Haridas S."/>
            <person name="Albert R."/>
            <person name="Binder M."/>
            <person name="Bloem J."/>
            <person name="Labutti K."/>
            <person name="Salamov A."/>
            <person name="Andreopoulos B."/>
            <person name="Baker S."/>
            <person name="Barry K."/>
            <person name="Bills G."/>
            <person name="Bluhm B."/>
            <person name="Cannon C."/>
            <person name="Castanera R."/>
            <person name="Culley D."/>
            <person name="Daum C."/>
            <person name="Ezra D."/>
            <person name="Gonzalez J."/>
            <person name="Henrissat B."/>
            <person name="Kuo A."/>
            <person name="Liang C."/>
            <person name="Lipzen A."/>
            <person name="Lutzoni F."/>
            <person name="Magnuson J."/>
            <person name="Mondo S."/>
            <person name="Nolan M."/>
            <person name="Ohm R."/>
            <person name="Pangilinan J."/>
            <person name="Park H.-J."/>
            <person name="Ramirez L."/>
            <person name="Alfaro M."/>
            <person name="Sun H."/>
            <person name="Tritt A."/>
            <person name="Yoshinaga Y."/>
            <person name="Zwiers L.-H."/>
            <person name="Turgeon B."/>
            <person name="Goodwin S."/>
            <person name="Spatafora J."/>
            <person name="Crous P."/>
            <person name="Grigoriev I."/>
        </authorList>
    </citation>
    <scope>NUCLEOTIDE SEQUENCE</scope>
    <source>
        <strain evidence="1">CBS 107.79</strain>
    </source>
</reference>
<organism evidence="1 2">
    <name type="scientific">Bimuria novae-zelandiae CBS 107.79</name>
    <dbReference type="NCBI Taxonomy" id="1447943"/>
    <lineage>
        <taxon>Eukaryota</taxon>
        <taxon>Fungi</taxon>
        <taxon>Dikarya</taxon>
        <taxon>Ascomycota</taxon>
        <taxon>Pezizomycotina</taxon>
        <taxon>Dothideomycetes</taxon>
        <taxon>Pleosporomycetidae</taxon>
        <taxon>Pleosporales</taxon>
        <taxon>Massarineae</taxon>
        <taxon>Didymosphaeriaceae</taxon>
        <taxon>Bimuria</taxon>
    </lineage>
</organism>
<keyword evidence="2" id="KW-1185">Reference proteome</keyword>
<evidence type="ECO:0000313" key="2">
    <source>
        <dbReference type="Proteomes" id="UP000800036"/>
    </source>
</evidence>
<dbReference type="AlphaFoldDB" id="A0A6A5VHU4"/>
<gene>
    <name evidence="1" type="ORF">BU23DRAFT_626182</name>
</gene>
<name>A0A6A5VHU4_9PLEO</name>
<proteinExistence type="predicted"/>
<dbReference type="EMBL" id="ML976665">
    <property type="protein sequence ID" value="KAF1976761.1"/>
    <property type="molecule type" value="Genomic_DNA"/>
</dbReference>
<accession>A0A6A5VHU4</accession>
<sequence>MGLFRKSKELIPTPHDPLVTYIINQNLAGKLTVTSSNPNAYSYAITLATKKPWRDTIEVAIHCSLNATYQQQTDGVGSCLIQTSSAKFTKVTSDAYGQDVKLEKSTGALTGIETTVYILYGGQLSTTSKWEHDHDSLTDSARRLKLVDTASGAVLARFGGGQGMNEFGMLEVYNQRVAADMD</sequence>
<dbReference type="Proteomes" id="UP000800036">
    <property type="component" value="Unassembled WGS sequence"/>
</dbReference>